<comment type="caution">
    <text evidence="2">The sequence shown here is derived from an EMBL/GenBank/DDBJ whole genome shotgun (WGS) entry which is preliminary data.</text>
</comment>
<accession>A0ABP7EMQ2</accession>
<dbReference type="SUPFAM" id="SSF47413">
    <property type="entry name" value="lambda repressor-like DNA-binding domains"/>
    <property type="match status" value="1"/>
</dbReference>
<dbReference type="InterPro" id="IPR036286">
    <property type="entry name" value="LexA/Signal_pep-like_sf"/>
</dbReference>
<sequence length="213" mass="23340">MGLMKESKGERIKGRRGEIGLTQEQLADAVGVTYQAVQQWESGKSNPKGKRLEALAAALSCSKVWIEFGSDEAEKPSNVVEGPSIKGRYPLISWVAAGAWCDISEIHPAEAVLYPCPVSCSDRTFVLRVQGISMEPLFRDGDLIFIDPAADVRHGSYVVARLDDHNEATFKKLIIEGGQKYLKPVNPNWPEQIIPINGNCTIVGPVVFSGRVF</sequence>
<dbReference type="CDD" id="cd00093">
    <property type="entry name" value="HTH_XRE"/>
    <property type="match status" value="1"/>
</dbReference>
<keyword evidence="3" id="KW-1185">Reference proteome</keyword>
<organism evidence="2 3">
    <name type="scientific">Oceanisphaera sediminis</name>
    <dbReference type="NCBI Taxonomy" id="981381"/>
    <lineage>
        <taxon>Bacteria</taxon>
        <taxon>Pseudomonadati</taxon>
        <taxon>Pseudomonadota</taxon>
        <taxon>Gammaproteobacteria</taxon>
        <taxon>Aeromonadales</taxon>
        <taxon>Aeromonadaceae</taxon>
        <taxon>Oceanisphaera</taxon>
    </lineage>
</organism>
<dbReference type="CDD" id="cd06529">
    <property type="entry name" value="S24_LexA-like"/>
    <property type="match status" value="1"/>
</dbReference>
<protein>
    <submittedName>
        <fullName evidence="2">S24 family peptidase</fullName>
    </submittedName>
</protein>
<reference evidence="3" key="1">
    <citation type="journal article" date="2019" name="Int. J. Syst. Evol. Microbiol.">
        <title>The Global Catalogue of Microorganisms (GCM) 10K type strain sequencing project: providing services to taxonomists for standard genome sequencing and annotation.</title>
        <authorList>
            <consortium name="The Broad Institute Genomics Platform"/>
            <consortium name="The Broad Institute Genome Sequencing Center for Infectious Disease"/>
            <person name="Wu L."/>
            <person name="Ma J."/>
        </authorList>
    </citation>
    <scope>NUCLEOTIDE SEQUENCE [LARGE SCALE GENOMIC DNA]</scope>
    <source>
        <strain evidence="3">JCM 17329</strain>
    </source>
</reference>
<gene>
    <name evidence="2" type="ORF">GCM10022421_32320</name>
</gene>
<dbReference type="SMART" id="SM00530">
    <property type="entry name" value="HTH_XRE"/>
    <property type="match status" value="1"/>
</dbReference>
<dbReference type="InterPro" id="IPR039418">
    <property type="entry name" value="LexA-like"/>
</dbReference>
<dbReference type="InterPro" id="IPR050077">
    <property type="entry name" value="LexA_repressor"/>
</dbReference>
<proteinExistence type="predicted"/>
<dbReference type="SUPFAM" id="SSF51306">
    <property type="entry name" value="LexA/Signal peptidase"/>
    <property type="match status" value="1"/>
</dbReference>
<dbReference type="InterPro" id="IPR015927">
    <property type="entry name" value="Peptidase_S24_S26A/B/C"/>
</dbReference>
<dbReference type="PANTHER" id="PTHR33516">
    <property type="entry name" value="LEXA REPRESSOR"/>
    <property type="match status" value="1"/>
</dbReference>
<dbReference type="InterPro" id="IPR001387">
    <property type="entry name" value="Cro/C1-type_HTH"/>
</dbReference>
<dbReference type="PROSITE" id="PS50943">
    <property type="entry name" value="HTH_CROC1"/>
    <property type="match status" value="1"/>
</dbReference>
<dbReference type="Pfam" id="PF01381">
    <property type="entry name" value="HTH_3"/>
    <property type="match status" value="1"/>
</dbReference>
<evidence type="ECO:0000313" key="3">
    <source>
        <dbReference type="Proteomes" id="UP001501479"/>
    </source>
</evidence>
<feature type="domain" description="HTH cro/C1-type" evidence="1">
    <location>
        <begin position="12"/>
        <end position="66"/>
    </location>
</feature>
<dbReference type="Gene3D" id="2.10.109.10">
    <property type="entry name" value="Umud Fragment, subunit A"/>
    <property type="match status" value="1"/>
</dbReference>
<name>A0ABP7EMQ2_9GAMM</name>
<dbReference type="Pfam" id="PF00717">
    <property type="entry name" value="Peptidase_S24"/>
    <property type="match status" value="1"/>
</dbReference>
<dbReference type="EMBL" id="BAABDS010000046">
    <property type="protein sequence ID" value="GAA3721268.1"/>
    <property type="molecule type" value="Genomic_DNA"/>
</dbReference>
<evidence type="ECO:0000259" key="1">
    <source>
        <dbReference type="PROSITE" id="PS50943"/>
    </source>
</evidence>
<dbReference type="Proteomes" id="UP001501479">
    <property type="component" value="Unassembled WGS sequence"/>
</dbReference>
<dbReference type="PANTHER" id="PTHR33516:SF2">
    <property type="entry name" value="LEXA REPRESSOR-RELATED"/>
    <property type="match status" value="1"/>
</dbReference>
<dbReference type="InterPro" id="IPR010982">
    <property type="entry name" value="Lambda_DNA-bd_dom_sf"/>
</dbReference>
<dbReference type="Gene3D" id="1.10.260.40">
    <property type="entry name" value="lambda repressor-like DNA-binding domains"/>
    <property type="match status" value="1"/>
</dbReference>
<evidence type="ECO:0000313" key="2">
    <source>
        <dbReference type="EMBL" id="GAA3721268.1"/>
    </source>
</evidence>